<organism evidence="2 3">
    <name type="scientific">Ophiocordyceps camponoti-rufipedis</name>
    <dbReference type="NCBI Taxonomy" id="2004952"/>
    <lineage>
        <taxon>Eukaryota</taxon>
        <taxon>Fungi</taxon>
        <taxon>Dikarya</taxon>
        <taxon>Ascomycota</taxon>
        <taxon>Pezizomycotina</taxon>
        <taxon>Sordariomycetes</taxon>
        <taxon>Hypocreomycetidae</taxon>
        <taxon>Hypocreales</taxon>
        <taxon>Ophiocordycipitaceae</taxon>
        <taxon>Ophiocordyceps</taxon>
    </lineage>
</organism>
<dbReference type="EMBL" id="NJES01000107">
    <property type="protein sequence ID" value="PHH77718.1"/>
    <property type="molecule type" value="Genomic_DNA"/>
</dbReference>
<feature type="region of interest" description="Disordered" evidence="1">
    <location>
        <begin position="305"/>
        <end position="348"/>
    </location>
</feature>
<feature type="compositionally biased region" description="Low complexity" evidence="1">
    <location>
        <begin position="334"/>
        <end position="343"/>
    </location>
</feature>
<sequence length="420" mass="48030">MPAEFDTDRGAALIPDLLDSLSVVDGGGSRNIGGGYVAPNELPMLNGPADWARWVQQVEGLARLWSIWDFVNPAESKELVEPQRPAAPKTPTFERWTKRETHETDADHEARLTEHKLRLDIVARSLAIKQEQHRVECIEYAIRLGEFTTAKEEMNQLNRIIYAAVDDKLRMHLTGESTSTPRLKLKTLESLVMGVASDTRSFDEEPRSRFIELRNKIESRGPRDWEAWAVEVADLSRTCGELSKSRLHDQLAKNGFLESIQEHDPVFHQRWLTTLGQARNGERAVSFQDLADAFVKVQSSTTAVSEPESVTQEKKVDGTKKYRAPINNNTNGRGHSPSPSGHSEPYQQMAHKKCPGCRLAHRMKGDKWWQSCWYFDAYKGRKTWPSYFKLRMDHVDYVRVRLEAHPDEDKLATAWDLQRK</sequence>
<dbReference type="Proteomes" id="UP000226431">
    <property type="component" value="Unassembled WGS sequence"/>
</dbReference>
<dbReference type="OrthoDB" id="4961108at2759"/>
<feature type="compositionally biased region" description="Basic and acidic residues" evidence="1">
    <location>
        <begin position="311"/>
        <end position="320"/>
    </location>
</feature>
<proteinExistence type="predicted"/>
<evidence type="ECO:0000256" key="1">
    <source>
        <dbReference type="SAM" id="MobiDB-lite"/>
    </source>
</evidence>
<protein>
    <submittedName>
        <fullName evidence="2">Uncharacterized protein</fullName>
    </submittedName>
</protein>
<name>A0A2C5YI33_9HYPO</name>
<reference evidence="2 3" key="1">
    <citation type="submission" date="2017-06" db="EMBL/GenBank/DDBJ databases">
        <title>Ant-infecting Ophiocordyceps genomes reveal a high diversity of potential behavioral manipulation genes and a possible major role for enterotoxins.</title>
        <authorList>
            <person name="De Bekker C."/>
            <person name="Evans H.C."/>
            <person name="Brachmann A."/>
            <person name="Hughes D.P."/>
        </authorList>
    </citation>
    <scope>NUCLEOTIDE SEQUENCE [LARGE SCALE GENOMIC DNA]</scope>
    <source>
        <strain evidence="2 3">Map16</strain>
    </source>
</reference>
<gene>
    <name evidence="2" type="ORF">CDD80_280</name>
</gene>
<keyword evidence="3" id="KW-1185">Reference proteome</keyword>
<dbReference type="AlphaFoldDB" id="A0A2C5YI33"/>
<comment type="caution">
    <text evidence="2">The sequence shown here is derived from an EMBL/GenBank/DDBJ whole genome shotgun (WGS) entry which is preliminary data.</text>
</comment>
<accession>A0A2C5YI33</accession>
<evidence type="ECO:0000313" key="2">
    <source>
        <dbReference type="EMBL" id="PHH77718.1"/>
    </source>
</evidence>
<evidence type="ECO:0000313" key="3">
    <source>
        <dbReference type="Proteomes" id="UP000226431"/>
    </source>
</evidence>